<accession>A0A384JFB2</accession>
<dbReference type="OrthoDB" id="4737394at2759"/>
<dbReference type="InterPro" id="IPR045518">
    <property type="entry name" value="2EXR"/>
</dbReference>
<dbReference type="PANTHER" id="PTHR35910">
    <property type="entry name" value="2EXR DOMAIN-CONTAINING PROTEIN"/>
    <property type="match status" value="1"/>
</dbReference>
<dbReference type="Pfam" id="PF20150">
    <property type="entry name" value="2EXR"/>
    <property type="match status" value="1"/>
</dbReference>
<dbReference type="AlphaFoldDB" id="A0A384JFB2"/>
<evidence type="ECO:0000259" key="1">
    <source>
        <dbReference type="Pfam" id="PF20150"/>
    </source>
</evidence>
<protein>
    <recommendedName>
        <fullName evidence="1">2EXR domain-containing protein</fullName>
    </recommendedName>
</protein>
<evidence type="ECO:0000313" key="2">
    <source>
        <dbReference type="EMBL" id="ATZ49303.1"/>
    </source>
</evidence>
<proteinExistence type="predicted"/>
<feature type="domain" description="2EXR" evidence="1">
    <location>
        <begin position="9"/>
        <end position="123"/>
    </location>
</feature>
<name>A0A384JFB2_BOTFB</name>
<gene>
    <name evidence="2" type="ORF">BCIN_04g04710</name>
</gene>
<dbReference type="Proteomes" id="UP000001798">
    <property type="component" value="Chromosome 4"/>
</dbReference>
<sequence length="281" mass="32369">MAITTLDRFTYFPELSPEIQMIIWAFCPYVEKQTIYIAEVWEVVQGVYPYADRSRTGDRLNPLAVDFPDAKFITVKYTVPSPLHICQQSRNVALQHYRRVATTYGDTKEGPAPFYINSYQDSIFFEDTIVVSPHFYRPTISFWGNDGKTLSTPDGKDLCTSVTTRWTRSYPPTTDHLMYMLSRFPEVKHFYFLDCPSGPFPVSPSWNSNIQWLSRNEIEQEVDLYMSLLSALAKHGTISQYAPDSTDLLECRGIFRSSWVLPLISCITTEEFNSLGHTEIE</sequence>
<dbReference type="PANTHER" id="PTHR35910:SF6">
    <property type="entry name" value="2EXR DOMAIN-CONTAINING PROTEIN"/>
    <property type="match status" value="1"/>
</dbReference>
<dbReference type="EMBL" id="CP009808">
    <property type="protein sequence ID" value="ATZ49303.1"/>
    <property type="molecule type" value="Genomic_DNA"/>
</dbReference>
<dbReference type="RefSeq" id="XP_024548390.1">
    <property type="nucleotide sequence ID" value="XM_024692611.1"/>
</dbReference>
<organism evidence="2 3">
    <name type="scientific">Botryotinia fuckeliana (strain B05.10)</name>
    <name type="common">Noble rot fungus</name>
    <name type="synonym">Botrytis cinerea</name>
    <dbReference type="NCBI Taxonomy" id="332648"/>
    <lineage>
        <taxon>Eukaryota</taxon>
        <taxon>Fungi</taxon>
        <taxon>Dikarya</taxon>
        <taxon>Ascomycota</taxon>
        <taxon>Pezizomycotina</taxon>
        <taxon>Leotiomycetes</taxon>
        <taxon>Helotiales</taxon>
        <taxon>Sclerotiniaceae</taxon>
        <taxon>Botrytis</taxon>
    </lineage>
</organism>
<dbReference type="VEuPathDB" id="FungiDB:Bcin04g04710"/>
<evidence type="ECO:0000313" key="3">
    <source>
        <dbReference type="Proteomes" id="UP000001798"/>
    </source>
</evidence>
<reference evidence="2 3" key="3">
    <citation type="journal article" date="2017" name="Mol. Plant Pathol.">
        <title>A gapless genome sequence of the fungus Botrytis cinerea.</title>
        <authorList>
            <person name="Van Kan J.A."/>
            <person name="Stassen J.H."/>
            <person name="Mosbach A."/>
            <person name="Van Der Lee T.A."/>
            <person name="Faino L."/>
            <person name="Farmer A.D."/>
            <person name="Papasotiriou D.G."/>
            <person name="Zhou S."/>
            <person name="Seidl M.F."/>
            <person name="Cottam E."/>
            <person name="Edel D."/>
            <person name="Hahn M."/>
            <person name="Schwartz D.C."/>
            <person name="Dietrich R.A."/>
            <person name="Widdison S."/>
            <person name="Scalliet G."/>
        </authorList>
    </citation>
    <scope>NUCLEOTIDE SEQUENCE [LARGE SCALE GENOMIC DNA]</scope>
    <source>
        <strain evidence="2 3">B05.10</strain>
    </source>
</reference>
<reference evidence="2 3" key="1">
    <citation type="journal article" date="2011" name="PLoS Genet.">
        <title>Genomic analysis of the necrotrophic fungal pathogens Sclerotinia sclerotiorum and Botrytis cinerea.</title>
        <authorList>
            <person name="Amselem J."/>
            <person name="Cuomo C.A."/>
            <person name="van Kan J.A."/>
            <person name="Viaud M."/>
            <person name="Benito E.P."/>
            <person name="Couloux A."/>
            <person name="Coutinho P.M."/>
            <person name="de Vries R.P."/>
            <person name="Dyer P.S."/>
            <person name="Fillinger S."/>
            <person name="Fournier E."/>
            <person name="Gout L."/>
            <person name="Hahn M."/>
            <person name="Kohn L."/>
            <person name="Lapalu N."/>
            <person name="Plummer K.M."/>
            <person name="Pradier J.M."/>
            <person name="Quevillon E."/>
            <person name="Sharon A."/>
            <person name="Simon A."/>
            <person name="ten Have A."/>
            <person name="Tudzynski B."/>
            <person name="Tudzynski P."/>
            <person name="Wincker P."/>
            <person name="Andrew M."/>
            <person name="Anthouard V."/>
            <person name="Beever R.E."/>
            <person name="Beffa R."/>
            <person name="Benoit I."/>
            <person name="Bouzid O."/>
            <person name="Brault B."/>
            <person name="Chen Z."/>
            <person name="Choquer M."/>
            <person name="Collemare J."/>
            <person name="Cotton P."/>
            <person name="Danchin E.G."/>
            <person name="Da Silva C."/>
            <person name="Gautier A."/>
            <person name="Giraud C."/>
            <person name="Giraud T."/>
            <person name="Gonzalez C."/>
            <person name="Grossetete S."/>
            <person name="Guldener U."/>
            <person name="Henrissat B."/>
            <person name="Howlett B.J."/>
            <person name="Kodira C."/>
            <person name="Kretschmer M."/>
            <person name="Lappartient A."/>
            <person name="Leroch M."/>
            <person name="Levis C."/>
            <person name="Mauceli E."/>
            <person name="Neuveglise C."/>
            <person name="Oeser B."/>
            <person name="Pearson M."/>
            <person name="Poulain J."/>
            <person name="Poussereau N."/>
            <person name="Quesneville H."/>
            <person name="Rascle C."/>
            <person name="Schumacher J."/>
            <person name="Segurens B."/>
            <person name="Sexton A."/>
            <person name="Silva E."/>
            <person name="Sirven C."/>
            <person name="Soanes D.M."/>
            <person name="Talbot N.J."/>
            <person name="Templeton M."/>
            <person name="Yandava C."/>
            <person name="Yarden O."/>
            <person name="Zeng Q."/>
            <person name="Rollins J.A."/>
            <person name="Lebrun M.H."/>
            <person name="Dickman M."/>
        </authorList>
    </citation>
    <scope>NUCLEOTIDE SEQUENCE [LARGE SCALE GENOMIC DNA]</scope>
    <source>
        <strain evidence="2 3">B05.10</strain>
    </source>
</reference>
<dbReference type="KEGG" id="bfu:BCIN_04g04710"/>
<dbReference type="GeneID" id="5438206"/>
<keyword evidence="3" id="KW-1185">Reference proteome</keyword>
<reference evidence="2 3" key="2">
    <citation type="journal article" date="2012" name="Eukaryot. Cell">
        <title>Genome update of Botrytis cinerea strains B05.10 and T4.</title>
        <authorList>
            <person name="Staats M."/>
            <person name="van Kan J.A."/>
        </authorList>
    </citation>
    <scope>NUCLEOTIDE SEQUENCE [LARGE SCALE GENOMIC DNA]</scope>
    <source>
        <strain evidence="2 3">B05.10</strain>
    </source>
</reference>